<dbReference type="SUPFAM" id="SSF55874">
    <property type="entry name" value="ATPase domain of HSP90 chaperone/DNA topoisomerase II/histidine kinase"/>
    <property type="match status" value="1"/>
</dbReference>
<keyword evidence="6" id="KW-1133">Transmembrane helix</keyword>
<dbReference type="SUPFAM" id="SSF55785">
    <property type="entry name" value="PYP-like sensor domain (PAS domain)"/>
    <property type="match status" value="5"/>
</dbReference>
<dbReference type="InterPro" id="IPR035965">
    <property type="entry name" value="PAS-like_dom_sf"/>
</dbReference>
<dbReference type="InterPro" id="IPR004358">
    <property type="entry name" value="Sig_transdc_His_kin-like_C"/>
</dbReference>
<keyword evidence="3" id="KW-0597">Phosphoprotein</keyword>
<evidence type="ECO:0000259" key="8">
    <source>
        <dbReference type="PROSITE" id="PS50112"/>
    </source>
</evidence>
<dbReference type="OrthoDB" id="5522855at2"/>
<dbReference type="InterPro" id="IPR013656">
    <property type="entry name" value="PAS_4"/>
</dbReference>
<feature type="transmembrane region" description="Helical" evidence="6">
    <location>
        <begin position="12"/>
        <end position="30"/>
    </location>
</feature>
<keyword evidence="4" id="KW-0808">Transferase</keyword>
<feature type="domain" description="PAS" evidence="8">
    <location>
        <begin position="490"/>
        <end position="534"/>
    </location>
</feature>
<dbReference type="SMART" id="SM00387">
    <property type="entry name" value="HATPase_c"/>
    <property type="match status" value="1"/>
</dbReference>
<evidence type="ECO:0000259" key="7">
    <source>
        <dbReference type="PROSITE" id="PS50109"/>
    </source>
</evidence>
<dbReference type="Gene3D" id="2.10.70.100">
    <property type="match status" value="1"/>
</dbReference>
<feature type="domain" description="PAS" evidence="8">
    <location>
        <begin position="752"/>
        <end position="805"/>
    </location>
</feature>
<dbReference type="Gene3D" id="3.30.450.20">
    <property type="entry name" value="PAS domain"/>
    <property type="match status" value="5"/>
</dbReference>
<reference evidence="10 11" key="1">
    <citation type="submission" date="2018-06" db="EMBL/GenBank/DDBJ databases">
        <title>The draft genome sequence of Crocinitomix sp. SM1701.</title>
        <authorList>
            <person name="Zhang X."/>
        </authorList>
    </citation>
    <scope>NUCLEOTIDE SEQUENCE [LARGE SCALE GENOMIC DNA]</scope>
    <source>
        <strain evidence="10 11">SM1701</strain>
    </source>
</reference>
<dbReference type="InterPro" id="IPR000014">
    <property type="entry name" value="PAS"/>
</dbReference>
<dbReference type="SMART" id="SM00091">
    <property type="entry name" value="PAS"/>
    <property type="match status" value="3"/>
</dbReference>
<feature type="domain" description="PAC" evidence="9">
    <location>
        <begin position="706"/>
        <end position="758"/>
    </location>
</feature>
<dbReference type="SMART" id="SM00086">
    <property type="entry name" value="PAC"/>
    <property type="match status" value="5"/>
</dbReference>
<dbReference type="InterPro" id="IPR000700">
    <property type="entry name" value="PAS-assoc_C"/>
</dbReference>
<evidence type="ECO:0000256" key="2">
    <source>
        <dbReference type="ARBA" id="ARBA00012438"/>
    </source>
</evidence>
<evidence type="ECO:0000256" key="6">
    <source>
        <dbReference type="SAM" id="Phobius"/>
    </source>
</evidence>
<evidence type="ECO:0000256" key="5">
    <source>
        <dbReference type="ARBA" id="ARBA00022777"/>
    </source>
</evidence>
<dbReference type="Gene3D" id="3.30.565.10">
    <property type="entry name" value="Histidine kinase-like ATPase, C-terminal domain"/>
    <property type="match status" value="1"/>
</dbReference>
<organism evidence="10 11">
    <name type="scientific">Putridiphycobacter roseus</name>
    <dbReference type="NCBI Taxonomy" id="2219161"/>
    <lineage>
        <taxon>Bacteria</taxon>
        <taxon>Pseudomonadati</taxon>
        <taxon>Bacteroidota</taxon>
        <taxon>Flavobacteriia</taxon>
        <taxon>Flavobacteriales</taxon>
        <taxon>Crocinitomicaceae</taxon>
        <taxon>Putridiphycobacter</taxon>
    </lineage>
</organism>
<dbReference type="PANTHER" id="PTHR43304:SF1">
    <property type="entry name" value="PAC DOMAIN-CONTAINING PROTEIN"/>
    <property type="match status" value="1"/>
</dbReference>
<feature type="transmembrane region" description="Helical" evidence="6">
    <location>
        <begin position="169"/>
        <end position="197"/>
    </location>
</feature>
<feature type="domain" description="Histidine kinase" evidence="7">
    <location>
        <begin position="904"/>
        <end position="1115"/>
    </location>
</feature>
<keyword evidence="11" id="KW-1185">Reference proteome</keyword>
<dbReference type="InterPro" id="IPR005467">
    <property type="entry name" value="His_kinase_dom"/>
</dbReference>
<dbReference type="InterPro" id="IPR003594">
    <property type="entry name" value="HATPase_dom"/>
</dbReference>
<keyword evidence="6" id="KW-0812">Transmembrane</keyword>
<dbReference type="Pfam" id="PF02518">
    <property type="entry name" value="HATPase_c"/>
    <property type="match status" value="1"/>
</dbReference>
<proteinExistence type="predicted"/>
<protein>
    <recommendedName>
        <fullName evidence="2">histidine kinase</fullName>
        <ecNumber evidence="2">2.7.13.3</ecNumber>
    </recommendedName>
</protein>
<dbReference type="PROSITE" id="PS50112">
    <property type="entry name" value="PAS"/>
    <property type="match status" value="2"/>
</dbReference>
<evidence type="ECO:0000259" key="9">
    <source>
        <dbReference type="PROSITE" id="PS50113"/>
    </source>
</evidence>
<evidence type="ECO:0000313" key="11">
    <source>
        <dbReference type="Proteomes" id="UP000249248"/>
    </source>
</evidence>
<feature type="domain" description="PAC" evidence="9">
    <location>
        <begin position="829"/>
        <end position="879"/>
    </location>
</feature>
<dbReference type="EC" id="2.7.13.3" evidence="2"/>
<dbReference type="RefSeq" id="WP_111062752.1">
    <property type="nucleotide sequence ID" value="NZ_JBHUCU010000016.1"/>
</dbReference>
<dbReference type="InterPro" id="IPR013655">
    <property type="entry name" value="PAS_fold_3"/>
</dbReference>
<gene>
    <name evidence="10" type="ORF">DNU06_08105</name>
</gene>
<evidence type="ECO:0000256" key="3">
    <source>
        <dbReference type="ARBA" id="ARBA00022553"/>
    </source>
</evidence>
<dbReference type="NCBIfam" id="TIGR00229">
    <property type="entry name" value="sensory_box"/>
    <property type="match status" value="3"/>
</dbReference>
<dbReference type="PROSITE" id="PS50109">
    <property type="entry name" value="HIS_KIN"/>
    <property type="match status" value="1"/>
</dbReference>
<comment type="caution">
    <text evidence="10">The sequence shown here is derived from an EMBL/GenBank/DDBJ whole genome shotgun (WGS) entry which is preliminary data.</text>
</comment>
<name>A0A2W1MZ90_9FLAO</name>
<feature type="domain" description="PAC" evidence="9">
    <location>
        <begin position="578"/>
        <end position="630"/>
    </location>
</feature>
<dbReference type="InterPro" id="IPR001610">
    <property type="entry name" value="PAC"/>
</dbReference>
<dbReference type="InterPro" id="IPR036890">
    <property type="entry name" value="HATPase_C_sf"/>
</dbReference>
<keyword evidence="6" id="KW-0472">Membrane</keyword>
<sequence>MKNLLKSIKKRYIIYVAIIIVIVIAFLVVIQNSITTQKHYNQIINSYKNQRTLSQDIVNLATYFGSNLTKDEAINASNTLKILTNEIDRNHQNLAIENNKNSYLDSLHKISERYLTQMVSASRNIATQTDSITSKNEAIYISAAILPYLSSLDVILNEYQVNSEHNLRFLLYTFYFLALIIGFVLLAEFLFVLMPALNQLVDQNKNLTRANNQLAKSENKINTNLIELRKLKIDLELKEKYNKIFIEQSPTAIAMLDNDMHYIAVSQQWIRDFKMEGIKVIGRSHYDLFPEIEADWRLIYLKCLGGEIDTCEEVQFKRADGSVQWIFWDIRPWFISHEKIGGLLMHTGDITPTKEKEIERLRYEKILENTNVIAKIGTWEVDLVTNKVFWSSMVHQIHETPKGYQPTLDNSIHFYKEGKSRDTIIKVVQQAMETGIAYDVEVELITYLDNPVWVRAIGQAEIINGECVRIFGVFQDISEKKLSQIALIQANTKLKAIFNAGTIAIVSTDNNGIINYFNHGAEKLLGYTAKEMVGIKAPESYHNEAELEQFKKDKAKEYGMDPTAINPFVEMGKRDKFDTREWTYTRKDGTTFPVELTLTSIKNDLGEKVGFLGVSLDITERRNKENELLKKNKLLNFAETITLLGNWQWNIITNEVQWSNNLYNIFQLDKETLHLNFDTYFSHVHPQDKVAVTDHFNNAIKLKNLTSFTHRIIAGDGKTKTIQLLGEVITNNQGEVIEMIGTCQDVTMQKVAENKFRGLLESAPDAMVIVNEKGIIQLVNKQAVKLFGYPAVELFGKSVEILIPKRFAGSHPGSRSGFFANPKTRIMGQGKELYGVHKKGEEIPIQISLSPLKTEEGLLVSAAIRDITAQKLAEDKILESKEDLEILANQLTTQNTQLADFAHITSHNLRAPVSNLNSLVEIYHAAESEDEKNMLFLKFEKVIHHLTFTLNTLVDTIKIRNETAMEFNMIPFDEILNTTKDILAGELIKSGIIITSDFSKVEKIYYNKVYLESIFLNLVGNAIKYRAEDRVPELFIQTQISDGKISISFKDNGLGIDLKMHGHKLFGLNKVFHRHPEAKGVGLFMTKTQIEAMGGKIWATSEVNVGTSFNINFQE</sequence>
<dbReference type="AlphaFoldDB" id="A0A2W1MZ90"/>
<dbReference type="Proteomes" id="UP000249248">
    <property type="component" value="Unassembled WGS sequence"/>
</dbReference>
<dbReference type="InterPro" id="IPR052162">
    <property type="entry name" value="Sensor_kinase/Photoreceptor"/>
</dbReference>
<comment type="catalytic activity">
    <reaction evidence="1">
        <text>ATP + protein L-histidine = ADP + protein N-phospho-L-histidine.</text>
        <dbReference type="EC" id="2.7.13.3"/>
    </reaction>
</comment>
<dbReference type="PANTHER" id="PTHR43304">
    <property type="entry name" value="PHYTOCHROME-LIKE PROTEIN CPH1"/>
    <property type="match status" value="1"/>
</dbReference>
<dbReference type="EMBL" id="QKSB01000004">
    <property type="protein sequence ID" value="PZE17227.1"/>
    <property type="molecule type" value="Genomic_DNA"/>
</dbReference>
<keyword evidence="5" id="KW-0418">Kinase</keyword>
<dbReference type="CDD" id="cd00130">
    <property type="entry name" value="PAS"/>
    <property type="match status" value="4"/>
</dbReference>
<dbReference type="PRINTS" id="PR00344">
    <property type="entry name" value="BCTRLSENSOR"/>
</dbReference>
<dbReference type="Pfam" id="PF08448">
    <property type="entry name" value="PAS_4"/>
    <property type="match status" value="1"/>
</dbReference>
<dbReference type="Pfam" id="PF13426">
    <property type="entry name" value="PAS_9"/>
    <property type="match status" value="2"/>
</dbReference>
<feature type="transmembrane region" description="Helical" evidence="6">
    <location>
        <begin position="138"/>
        <end position="157"/>
    </location>
</feature>
<accession>A0A2W1MZ90</accession>
<dbReference type="Pfam" id="PF08447">
    <property type="entry name" value="PAS_3"/>
    <property type="match status" value="1"/>
</dbReference>
<dbReference type="PROSITE" id="PS50113">
    <property type="entry name" value="PAC"/>
    <property type="match status" value="3"/>
</dbReference>
<evidence type="ECO:0000256" key="4">
    <source>
        <dbReference type="ARBA" id="ARBA00022679"/>
    </source>
</evidence>
<evidence type="ECO:0000313" key="10">
    <source>
        <dbReference type="EMBL" id="PZE17227.1"/>
    </source>
</evidence>
<dbReference type="GO" id="GO:0004673">
    <property type="term" value="F:protein histidine kinase activity"/>
    <property type="evidence" value="ECO:0007669"/>
    <property type="project" value="UniProtKB-EC"/>
</dbReference>
<evidence type="ECO:0000256" key="1">
    <source>
        <dbReference type="ARBA" id="ARBA00000085"/>
    </source>
</evidence>